<comment type="subunit">
    <text evidence="10">LSm subunits form a heteromer with a doughnut shape.</text>
</comment>
<dbReference type="GO" id="GO:0005737">
    <property type="term" value="C:cytoplasm"/>
    <property type="evidence" value="ECO:0007669"/>
    <property type="project" value="UniProtKB-ARBA"/>
</dbReference>
<dbReference type="GO" id="GO:0120115">
    <property type="term" value="C:Lsm2-8 complex"/>
    <property type="evidence" value="ECO:0007669"/>
    <property type="project" value="UniProtKB-ARBA"/>
</dbReference>
<evidence type="ECO:0000256" key="6">
    <source>
        <dbReference type="ARBA" id="ARBA00023187"/>
    </source>
</evidence>
<gene>
    <name evidence="10" type="primary">LSM4</name>
</gene>
<keyword evidence="3 10" id="KW-0507">mRNA processing</keyword>
<dbReference type="PROSITE" id="PS52002">
    <property type="entry name" value="SM"/>
    <property type="match status" value="1"/>
</dbReference>
<dbReference type="InterPro" id="IPR027141">
    <property type="entry name" value="LSm4/Sm_D1/D3"/>
</dbReference>
<dbReference type="AlphaFoldDB" id="A0A9J2P0J0"/>
<comment type="function">
    <text evidence="10">Binds specifically to the 3'-terminal U-tract of U6 snRNA.</text>
</comment>
<evidence type="ECO:0000256" key="2">
    <source>
        <dbReference type="ARBA" id="ARBA00006850"/>
    </source>
</evidence>
<dbReference type="InterPro" id="IPR010920">
    <property type="entry name" value="LSM_dom_sf"/>
</dbReference>
<dbReference type="Gene3D" id="2.30.30.100">
    <property type="match status" value="1"/>
</dbReference>
<keyword evidence="5 10" id="KW-0694">RNA-binding</keyword>
<keyword evidence="8 10" id="KW-0687">Ribonucleoprotein</keyword>
<keyword evidence="7 10" id="KW-0539">Nucleus</keyword>
<dbReference type="Pfam" id="PF01423">
    <property type="entry name" value="LSM"/>
    <property type="match status" value="1"/>
</dbReference>
<keyword evidence="4 10" id="KW-0747">Spliceosome</keyword>
<dbReference type="SMART" id="SM00651">
    <property type="entry name" value="Sm"/>
    <property type="match status" value="1"/>
</dbReference>
<dbReference type="InterPro" id="IPR047575">
    <property type="entry name" value="Sm"/>
</dbReference>
<comment type="similarity">
    <text evidence="2 10">Belongs to the snRNP Sm proteins family.</text>
</comment>
<dbReference type="FunFam" id="2.30.30.100:FF:000005">
    <property type="entry name" value="U6 snRNA-associated Sm-like protein LSm4"/>
    <property type="match status" value="1"/>
</dbReference>
<proteinExistence type="inferred from homology"/>
<dbReference type="GO" id="GO:0003723">
    <property type="term" value="F:RNA binding"/>
    <property type="evidence" value="ECO:0007669"/>
    <property type="project" value="UniProtKB-KW"/>
</dbReference>
<dbReference type="GO" id="GO:0005681">
    <property type="term" value="C:spliceosomal complex"/>
    <property type="evidence" value="ECO:0007669"/>
    <property type="project" value="UniProtKB-UniRule"/>
</dbReference>
<evidence type="ECO:0000256" key="7">
    <source>
        <dbReference type="ARBA" id="ARBA00023242"/>
    </source>
</evidence>
<protein>
    <recommendedName>
        <fullName evidence="9 10">U6 snRNA-associated Sm-like protein LSm4</fullName>
    </recommendedName>
</protein>
<dbReference type="InterPro" id="IPR034101">
    <property type="entry name" value="Lsm4"/>
</dbReference>
<sequence length="173" mass="19706">MVLPLSLLRTAQNHPMLVELKNGETYNGHLVSCDAWMNIHLRDAICTSRDGDRFLKMPEVYVRGSTIKYLRIPDDVVELVKDEKFGVSRRISSALNVRCKGAAEEAAKEEEEHFALAEEVSKVEVAANKAFFDVTDVGEVFLFVICFILESIFRFDLQFRCYSTFSSQCVLKK</sequence>
<evidence type="ECO:0000256" key="8">
    <source>
        <dbReference type="ARBA" id="ARBA00023274"/>
    </source>
</evidence>
<organism evidence="12 13">
    <name type="scientific">Ascaris lumbricoides</name>
    <name type="common">Giant roundworm</name>
    <dbReference type="NCBI Taxonomy" id="6252"/>
    <lineage>
        <taxon>Eukaryota</taxon>
        <taxon>Metazoa</taxon>
        <taxon>Ecdysozoa</taxon>
        <taxon>Nematoda</taxon>
        <taxon>Chromadorea</taxon>
        <taxon>Rhabditida</taxon>
        <taxon>Spirurina</taxon>
        <taxon>Ascaridomorpha</taxon>
        <taxon>Ascaridoidea</taxon>
        <taxon>Ascarididae</taxon>
        <taxon>Ascaris</taxon>
    </lineage>
</organism>
<evidence type="ECO:0000313" key="12">
    <source>
        <dbReference type="Proteomes" id="UP000036681"/>
    </source>
</evidence>
<dbReference type="Proteomes" id="UP000036681">
    <property type="component" value="Unplaced"/>
</dbReference>
<evidence type="ECO:0000256" key="9">
    <source>
        <dbReference type="ARBA" id="ARBA00067757"/>
    </source>
</evidence>
<comment type="subcellular location">
    <subcellularLocation>
        <location evidence="1 10">Nucleus</location>
    </subcellularLocation>
</comment>
<keyword evidence="12" id="KW-1185">Reference proteome</keyword>
<evidence type="ECO:0000256" key="4">
    <source>
        <dbReference type="ARBA" id="ARBA00022728"/>
    </source>
</evidence>
<evidence type="ECO:0000256" key="10">
    <source>
        <dbReference type="RuleBase" id="RU365049"/>
    </source>
</evidence>
<feature type="domain" description="Sm" evidence="11">
    <location>
        <begin position="3"/>
        <end position="76"/>
    </location>
</feature>
<accession>A0A9J2P0J0</accession>
<evidence type="ECO:0000313" key="13">
    <source>
        <dbReference type="WBParaSite" id="ALUE_0000332201-mRNA-1"/>
    </source>
</evidence>
<dbReference type="WBParaSite" id="ALUE_0000332201-mRNA-1">
    <property type="protein sequence ID" value="ALUE_0000332201-mRNA-1"/>
    <property type="gene ID" value="ALUE_0000332201"/>
</dbReference>
<evidence type="ECO:0000259" key="11">
    <source>
        <dbReference type="PROSITE" id="PS52002"/>
    </source>
</evidence>
<dbReference type="PANTHER" id="PTHR23338">
    <property type="entry name" value="SMALL NUCLEAR RIBONUCLEOPROTEIN SM"/>
    <property type="match status" value="1"/>
</dbReference>
<dbReference type="GO" id="GO:0000398">
    <property type="term" value="P:mRNA splicing, via spliceosome"/>
    <property type="evidence" value="ECO:0007669"/>
    <property type="project" value="InterPro"/>
</dbReference>
<evidence type="ECO:0000256" key="1">
    <source>
        <dbReference type="ARBA" id="ARBA00004123"/>
    </source>
</evidence>
<dbReference type="CDD" id="cd01723">
    <property type="entry name" value="LSm4"/>
    <property type="match status" value="1"/>
</dbReference>
<keyword evidence="6 10" id="KW-0508">mRNA splicing</keyword>
<evidence type="ECO:0000256" key="5">
    <source>
        <dbReference type="ARBA" id="ARBA00022884"/>
    </source>
</evidence>
<name>A0A9J2P0J0_ASCLU</name>
<dbReference type="GO" id="GO:0000956">
    <property type="term" value="P:nuclear-transcribed mRNA catabolic process"/>
    <property type="evidence" value="ECO:0007669"/>
    <property type="project" value="UniProtKB-UniRule"/>
</dbReference>
<evidence type="ECO:0000256" key="3">
    <source>
        <dbReference type="ARBA" id="ARBA00022664"/>
    </source>
</evidence>
<dbReference type="SUPFAM" id="SSF50182">
    <property type="entry name" value="Sm-like ribonucleoproteins"/>
    <property type="match status" value="1"/>
</dbReference>
<dbReference type="InterPro" id="IPR001163">
    <property type="entry name" value="Sm_dom_euk/arc"/>
</dbReference>
<reference evidence="13" key="1">
    <citation type="submission" date="2023-03" db="UniProtKB">
        <authorList>
            <consortium name="WormBaseParasite"/>
        </authorList>
    </citation>
    <scope>IDENTIFICATION</scope>
</reference>